<protein>
    <submittedName>
        <fullName evidence="1">Uncharacterized protein</fullName>
    </submittedName>
</protein>
<reference evidence="1 2" key="1">
    <citation type="submission" date="2016-03" db="EMBL/GenBank/DDBJ databases">
        <authorList>
            <person name="Ploux O."/>
        </authorList>
    </citation>
    <scope>NUCLEOTIDE SEQUENCE [LARGE SCALE GENOMIC DNA]</scope>
    <source>
        <strain evidence="1 2">UAMH 11012</strain>
    </source>
</reference>
<gene>
    <name evidence="1" type="ORF">PAC_15681</name>
</gene>
<dbReference type="Proteomes" id="UP000184330">
    <property type="component" value="Unassembled WGS sequence"/>
</dbReference>
<sequence length="437" mass="50088">MLLSDLNEDVLRIIITSLVTSTAQIDVLNLARTCRSLHRIVRLFVVASINVNLPSPRYHLLKRTLDNDPSYGLEVRSLQIGRLERQYLSSLIMKGDDTFAFFQQLPRLKVLRAESSIPRVAWCLLSPDLTLRKSLQKLYLRDVKLTALKLIDIICLPQLHDLDIGVLMSFKDDSILNLEDRENKLQHLSLCGNEILFSTLSFITRNSPNLHTLIYRAPLHEPAFVDRGPGIYPAAGNLCPSRVLSALLPLSNTLTNLEIYANGQQMRWRTEISAHDGSRLDLTEFLALKSLSASAELFVAPLSSRIPREGLYKLLPRSLKRLHLDFRYRINIFDPLPTVYLPFKPAEYENERRKEHLERVCRLSLAYTWILELAQYKAERGSDLEFVKLQEGENSCFYITEKWNVPADVDDAFERAGINLKIYVRGEFQVWLGAAHC</sequence>
<organism evidence="1 2">
    <name type="scientific">Phialocephala subalpina</name>
    <dbReference type="NCBI Taxonomy" id="576137"/>
    <lineage>
        <taxon>Eukaryota</taxon>
        <taxon>Fungi</taxon>
        <taxon>Dikarya</taxon>
        <taxon>Ascomycota</taxon>
        <taxon>Pezizomycotina</taxon>
        <taxon>Leotiomycetes</taxon>
        <taxon>Helotiales</taxon>
        <taxon>Mollisiaceae</taxon>
        <taxon>Phialocephala</taxon>
        <taxon>Phialocephala fortinii species complex</taxon>
    </lineage>
</organism>
<dbReference type="OrthoDB" id="3522729at2759"/>
<evidence type="ECO:0000313" key="1">
    <source>
        <dbReference type="EMBL" id="CZR65781.1"/>
    </source>
</evidence>
<keyword evidence="2" id="KW-1185">Reference proteome</keyword>
<evidence type="ECO:0000313" key="2">
    <source>
        <dbReference type="Proteomes" id="UP000184330"/>
    </source>
</evidence>
<accession>A0A1L7XL43</accession>
<proteinExistence type="predicted"/>
<dbReference type="AlphaFoldDB" id="A0A1L7XL43"/>
<dbReference type="EMBL" id="FJOG01000033">
    <property type="protein sequence ID" value="CZR65781.1"/>
    <property type="molecule type" value="Genomic_DNA"/>
</dbReference>
<dbReference type="SUPFAM" id="SSF52047">
    <property type="entry name" value="RNI-like"/>
    <property type="match status" value="1"/>
</dbReference>
<name>A0A1L7XL43_9HELO</name>